<protein>
    <submittedName>
        <fullName evidence="7">Desampylase</fullName>
        <ecNumber evidence="7">3.4.19.15</ecNumber>
    </submittedName>
</protein>
<evidence type="ECO:0000313" key="7">
    <source>
        <dbReference type="EMBL" id="MFD1512884.1"/>
    </source>
</evidence>
<dbReference type="Gene3D" id="3.40.140.10">
    <property type="entry name" value="Cytidine Deaminase, domain 2"/>
    <property type="match status" value="1"/>
</dbReference>
<keyword evidence="3 7" id="KW-0378">Hydrolase</keyword>
<organism evidence="7 8">
    <name type="scientific">Halomarina rubra</name>
    <dbReference type="NCBI Taxonomy" id="2071873"/>
    <lineage>
        <taxon>Archaea</taxon>
        <taxon>Methanobacteriati</taxon>
        <taxon>Methanobacteriota</taxon>
        <taxon>Stenosarchaea group</taxon>
        <taxon>Halobacteria</taxon>
        <taxon>Halobacteriales</taxon>
        <taxon>Natronomonadaceae</taxon>
        <taxon>Halomarina</taxon>
    </lineage>
</organism>
<dbReference type="InterPro" id="IPR037518">
    <property type="entry name" value="MPN"/>
</dbReference>
<dbReference type="Pfam" id="PF14464">
    <property type="entry name" value="Prok-JAB"/>
    <property type="match status" value="1"/>
</dbReference>
<dbReference type="RefSeq" id="WP_250872858.1">
    <property type="nucleotide sequence ID" value="NZ_JALXFV010000003.1"/>
</dbReference>
<gene>
    <name evidence="7" type="ORF">ACFSBT_06270</name>
</gene>
<dbReference type="GO" id="GO:0008237">
    <property type="term" value="F:metallopeptidase activity"/>
    <property type="evidence" value="ECO:0007669"/>
    <property type="project" value="UniProtKB-KW"/>
</dbReference>
<dbReference type="PANTHER" id="PTHR34858">
    <property type="entry name" value="CYSO-CYSTEINE PEPTIDASE"/>
    <property type="match status" value="1"/>
</dbReference>
<sequence>MERFVLTPAVRDALVTHAREGSPEEVCGVLGGRERRDGDPARVTRVERVPNVAATPETRYQLDPAAQFEALQTVEDDGDDVVGFYHSHPRGPAGPSATDEAQATWPDAVYCIVSLAEAEPRLGAWRWTGERFDSLVVSVE</sequence>
<dbReference type="InterPro" id="IPR051929">
    <property type="entry name" value="VirAsm_ModProt"/>
</dbReference>
<dbReference type="GO" id="GO:0046872">
    <property type="term" value="F:metal ion binding"/>
    <property type="evidence" value="ECO:0007669"/>
    <property type="project" value="UniProtKB-KW"/>
</dbReference>
<keyword evidence="8" id="KW-1185">Reference proteome</keyword>
<dbReference type="GO" id="GO:0006508">
    <property type="term" value="P:proteolysis"/>
    <property type="evidence" value="ECO:0007669"/>
    <property type="project" value="UniProtKB-KW"/>
</dbReference>
<dbReference type="Proteomes" id="UP001597187">
    <property type="component" value="Unassembled WGS sequence"/>
</dbReference>
<dbReference type="CDD" id="cd08070">
    <property type="entry name" value="MPN_like"/>
    <property type="match status" value="1"/>
</dbReference>
<feature type="domain" description="MPN" evidence="6">
    <location>
        <begin position="3"/>
        <end position="131"/>
    </location>
</feature>
<accession>A0ABD6AT09</accession>
<dbReference type="PROSITE" id="PS50249">
    <property type="entry name" value="MPN"/>
    <property type="match status" value="1"/>
</dbReference>
<dbReference type="InterPro" id="IPR000555">
    <property type="entry name" value="JAMM/MPN+_dom"/>
</dbReference>
<keyword evidence="2" id="KW-0479">Metal-binding</keyword>
<evidence type="ECO:0000256" key="2">
    <source>
        <dbReference type="ARBA" id="ARBA00022723"/>
    </source>
</evidence>
<keyword evidence="5" id="KW-0482">Metalloprotease</keyword>
<dbReference type="InterPro" id="IPR028090">
    <property type="entry name" value="JAB_dom_prok"/>
</dbReference>
<dbReference type="EMBL" id="JBHUDC010000003">
    <property type="protein sequence ID" value="MFD1512884.1"/>
    <property type="molecule type" value="Genomic_DNA"/>
</dbReference>
<keyword evidence="4" id="KW-0862">Zinc</keyword>
<dbReference type="NCBIfam" id="NF041370">
    <property type="entry name" value="desamp_Halo"/>
    <property type="match status" value="1"/>
</dbReference>
<dbReference type="EC" id="3.4.19.15" evidence="7"/>
<dbReference type="PANTHER" id="PTHR34858:SF1">
    <property type="entry name" value="CYSO-CYSTEINE PEPTIDASE"/>
    <property type="match status" value="1"/>
</dbReference>
<evidence type="ECO:0000259" key="6">
    <source>
        <dbReference type="PROSITE" id="PS50249"/>
    </source>
</evidence>
<dbReference type="InterPro" id="IPR053551">
    <property type="entry name" value="Metalloprotease_DSAMP"/>
</dbReference>
<comment type="caution">
    <text evidence="7">The sequence shown here is derived from an EMBL/GenBank/DDBJ whole genome shotgun (WGS) entry which is preliminary data.</text>
</comment>
<proteinExistence type="predicted"/>
<name>A0ABD6AT09_9EURY</name>
<evidence type="ECO:0000256" key="1">
    <source>
        <dbReference type="ARBA" id="ARBA00022670"/>
    </source>
</evidence>
<evidence type="ECO:0000256" key="4">
    <source>
        <dbReference type="ARBA" id="ARBA00022833"/>
    </source>
</evidence>
<dbReference type="AlphaFoldDB" id="A0ABD6AT09"/>
<evidence type="ECO:0000313" key="8">
    <source>
        <dbReference type="Proteomes" id="UP001597187"/>
    </source>
</evidence>
<keyword evidence="1" id="KW-0645">Protease</keyword>
<evidence type="ECO:0000256" key="3">
    <source>
        <dbReference type="ARBA" id="ARBA00022801"/>
    </source>
</evidence>
<dbReference type="SUPFAM" id="SSF102712">
    <property type="entry name" value="JAB1/MPN domain"/>
    <property type="match status" value="1"/>
</dbReference>
<evidence type="ECO:0000256" key="5">
    <source>
        <dbReference type="ARBA" id="ARBA00023049"/>
    </source>
</evidence>
<dbReference type="SMART" id="SM00232">
    <property type="entry name" value="JAB_MPN"/>
    <property type="match status" value="1"/>
</dbReference>
<reference evidence="7 8" key="1">
    <citation type="journal article" date="2019" name="Int. J. Syst. Evol. Microbiol.">
        <title>The Global Catalogue of Microorganisms (GCM) 10K type strain sequencing project: providing services to taxonomists for standard genome sequencing and annotation.</title>
        <authorList>
            <consortium name="The Broad Institute Genomics Platform"/>
            <consortium name="The Broad Institute Genome Sequencing Center for Infectious Disease"/>
            <person name="Wu L."/>
            <person name="Ma J."/>
        </authorList>
    </citation>
    <scope>NUCLEOTIDE SEQUENCE [LARGE SCALE GENOMIC DNA]</scope>
    <source>
        <strain evidence="7 8">CGMCC 1.12563</strain>
    </source>
</reference>